<protein>
    <submittedName>
        <fullName evidence="1">Uncharacterized protein</fullName>
    </submittedName>
</protein>
<proteinExistence type="predicted"/>
<gene>
    <name evidence="1" type="ORF">GGQ73_004548</name>
</gene>
<reference evidence="1 2" key="1">
    <citation type="submission" date="2020-08" db="EMBL/GenBank/DDBJ databases">
        <title>Genomic Encyclopedia of Type Strains, Phase IV (KMG-IV): sequencing the most valuable type-strain genomes for metagenomic binning, comparative biology and taxonomic classification.</title>
        <authorList>
            <person name="Goeker M."/>
        </authorList>
    </citation>
    <scope>NUCLEOTIDE SEQUENCE [LARGE SCALE GENOMIC DNA]</scope>
    <source>
        <strain evidence="1 2">DSM 26438</strain>
    </source>
</reference>
<dbReference type="EMBL" id="JACIDV010000021">
    <property type="protein sequence ID" value="MBB3948560.1"/>
    <property type="molecule type" value="Genomic_DNA"/>
</dbReference>
<organism evidence="1 2">
    <name type="scientific">Rhizobium skierniewicense</name>
    <dbReference type="NCBI Taxonomy" id="984260"/>
    <lineage>
        <taxon>Bacteria</taxon>
        <taxon>Pseudomonadati</taxon>
        <taxon>Pseudomonadota</taxon>
        <taxon>Alphaproteobacteria</taxon>
        <taxon>Hyphomicrobiales</taxon>
        <taxon>Rhizobiaceae</taxon>
        <taxon>Rhizobium/Agrobacterium group</taxon>
        <taxon>Rhizobium</taxon>
    </lineage>
</organism>
<keyword evidence="2" id="KW-1185">Reference proteome</keyword>
<name>A0A7W6G462_9HYPH</name>
<dbReference type="AlphaFoldDB" id="A0A7W6G462"/>
<sequence length="71" mass="7448">MPFRLSERPAEAEIEPYVAGVGDSSGNALTDTINGFFNAKVIHLLEPLGNIAPVEAEGQSYAKLDATAMAA</sequence>
<accession>A0A7W6G462</accession>
<evidence type="ECO:0000313" key="1">
    <source>
        <dbReference type="EMBL" id="MBB3948560.1"/>
    </source>
</evidence>
<evidence type="ECO:0000313" key="2">
    <source>
        <dbReference type="Proteomes" id="UP000565286"/>
    </source>
</evidence>
<comment type="caution">
    <text evidence="1">The sequence shown here is derived from an EMBL/GenBank/DDBJ whole genome shotgun (WGS) entry which is preliminary data.</text>
</comment>
<dbReference type="Proteomes" id="UP000565286">
    <property type="component" value="Unassembled WGS sequence"/>
</dbReference>